<feature type="coiled-coil region" evidence="1">
    <location>
        <begin position="170"/>
        <end position="204"/>
    </location>
</feature>
<feature type="region of interest" description="Disordered" evidence="2">
    <location>
        <begin position="1019"/>
        <end position="1070"/>
    </location>
</feature>
<evidence type="ECO:0000313" key="3">
    <source>
        <dbReference type="EMBL" id="KEY67675.1"/>
    </source>
</evidence>
<protein>
    <submittedName>
        <fullName evidence="3">Uncharacterized protein</fullName>
    </submittedName>
</protein>
<feature type="compositionally biased region" description="Polar residues" evidence="2">
    <location>
        <begin position="880"/>
        <end position="892"/>
    </location>
</feature>
<dbReference type="OrthoDB" id="3439669at2759"/>
<feature type="compositionally biased region" description="Gly residues" evidence="2">
    <location>
        <begin position="93"/>
        <end position="103"/>
    </location>
</feature>
<accession>A0A084AQU6</accession>
<name>A0A084AQU6_STACB</name>
<feature type="compositionally biased region" description="Acidic residues" evidence="2">
    <location>
        <begin position="691"/>
        <end position="707"/>
    </location>
</feature>
<feature type="compositionally biased region" description="Acidic residues" evidence="2">
    <location>
        <begin position="105"/>
        <end position="116"/>
    </location>
</feature>
<feature type="compositionally biased region" description="Pro residues" evidence="2">
    <location>
        <begin position="651"/>
        <end position="661"/>
    </location>
</feature>
<dbReference type="AlphaFoldDB" id="A0A084AQU6"/>
<dbReference type="EMBL" id="KL648605">
    <property type="protein sequence ID" value="KEY67675.1"/>
    <property type="molecule type" value="Genomic_DNA"/>
</dbReference>
<evidence type="ECO:0000256" key="2">
    <source>
        <dbReference type="SAM" id="MobiDB-lite"/>
    </source>
</evidence>
<feature type="compositionally biased region" description="Acidic residues" evidence="2">
    <location>
        <begin position="603"/>
        <end position="616"/>
    </location>
</feature>
<feature type="compositionally biased region" description="Polar residues" evidence="2">
    <location>
        <begin position="921"/>
        <end position="934"/>
    </location>
</feature>
<organism evidence="3 4">
    <name type="scientific">Stachybotrys chartarum (strain CBS 109288 / IBT 7711)</name>
    <name type="common">Toxic black mold</name>
    <name type="synonym">Stilbospora chartarum</name>
    <dbReference type="NCBI Taxonomy" id="1280523"/>
    <lineage>
        <taxon>Eukaryota</taxon>
        <taxon>Fungi</taxon>
        <taxon>Dikarya</taxon>
        <taxon>Ascomycota</taxon>
        <taxon>Pezizomycotina</taxon>
        <taxon>Sordariomycetes</taxon>
        <taxon>Hypocreomycetidae</taxon>
        <taxon>Hypocreales</taxon>
        <taxon>Stachybotryaceae</taxon>
        <taxon>Stachybotrys</taxon>
    </lineage>
</organism>
<keyword evidence="4" id="KW-1185">Reference proteome</keyword>
<reference evidence="3 4" key="1">
    <citation type="journal article" date="2014" name="BMC Genomics">
        <title>Comparative genome sequencing reveals chemotype-specific gene clusters in the toxigenic black mold Stachybotrys.</title>
        <authorList>
            <person name="Semeiks J."/>
            <person name="Borek D."/>
            <person name="Otwinowski Z."/>
            <person name="Grishin N.V."/>
        </authorList>
    </citation>
    <scope>NUCLEOTIDE SEQUENCE [LARGE SCALE GENOMIC DNA]</scope>
    <source>
        <strain evidence="4">CBS 109288 / IBT 7711</strain>
    </source>
</reference>
<dbReference type="Proteomes" id="UP000028045">
    <property type="component" value="Unassembled WGS sequence"/>
</dbReference>
<dbReference type="HOGENOM" id="CLU_288231_0_0_1"/>
<feature type="compositionally biased region" description="Acidic residues" evidence="2">
    <location>
        <begin position="737"/>
        <end position="747"/>
    </location>
</feature>
<feature type="compositionally biased region" description="Acidic residues" evidence="2">
    <location>
        <begin position="624"/>
        <end position="640"/>
    </location>
</feature>
<feature type="region of interest" description="Disordered" evidence="2">
    <location>
        <begin position="269"/>
        <end position="307"/>
    </location>
</feature>
<feature type="compositionally biased region" description="Gly residues" evidence="2">
    <location>
        <begin position="759"/>
        <end position="769"/>
    </location>
</feature>
<feature type="region of interest" description="Disordered" evidence="2">
    <location>
        <begin position="19"/>
        <end position="116"/>
    </location>
</feature>
<gene>
    <name evidence="3" type="ORF">S7711_03928</name>
</gene>
<feature type="compositionally biased region" description="Acidic residues" evidence="2">
    <location>
        <begin position="33"/>
        <end position="55"/>
    </location>
</feature>
<feature type="compositionally biased region" description="Polar residues" evidence="2">
    <location>
        <begin position="836"/>
        <end position="850"/>
    </location>
</feature>
<sequence length="1070" mass="117626">MDFNLDILLDDDSENLLDTVTENSLSGQGDVEVLSDSDGEDEQENGSEEDEDNEPVDVQMSGNRKDTSDGAGIEDAAESMPAQSGIWRRPRGGPFGGRPGGLPGDDSDDGNDDGDDVIDADFIDFEEKVACLNSLMEKKDLLAPIPQCSDDCKSKFKALRDTVIESKRLLGCARIQIDRLQKRIKDKNRTIRDLRKERARLQRGKGGRGGRKTQVTWPAQARTFVEDSEGRWSDIYHLSCLESNCSPNSQRIHPLLSFRAPMTGELTRNVEEESDDGSDSNSDVNRSTTITHRRSQPEPGPDPSPFKFKDLPPALQLKILSLLLVYPYQMIHAISRLDPFVTPTVMHRNVLGRESLMHKFHVGPQRVSSVSITYAKDPQDVLKFLLGRFAKGIKERLQRVQHIELLWIGSRTVIYSKDEQGKFVSSKTQALMWLPQAIRLQTLGIWLQESSAPYMRRQHEPKALIKYMADVTKKQPNFRRYRCLRLIQGLDYLLCLRGLKQVNFWDYDRWLAEKQKKNIRDWTFAMDVNNAVQRGKRMIEKVQSQLRNLTPLVAEYLPNDEEWLALENSISVSLDQPQPPDGQVPLQPNVICIDDDDDEEEIEYSLDDGDDSNDSDDNSHDNDDHDENENDPDPSVDEDFGQYGNGVLSPSPSPSLGPSPSPGRGGHGVYDIGDNFVDNYDGLGIGGFSDDAMDVDSEADTSSEEPSGDAGENTDLSGSKDDNDGLFVADNNTGHEADDEDNDDEDGSITGVSIPVPRNGGGGGGGSYGGAAVMEMNFEDEERRASSGSRGASDMQMSFDFHECVDLTSGDDDGDDATDSASMATPLIDLTEANDDNNGSGISRSPSEARSQNRCEPRTPRPSGPGSVPRESSLFVGDTPSVSARSGSQTPGNRVPGSPFGHSNGAPGSPHEQDSGVPGSPYTNRLVSRWSNPRTPRARSGHYSMMPPPSRSVREESSLFVSPSTHLQGAREESMRLGTPDISARDVREESSLFVTPSRFERESAGPSERATWFISPSARDNSARLSRADDSASVFFDDATSAGSGEKRRGSEGGGSEPDGENPKRARNM</sequence>
<feature type="region of interest" description="Disordered" evidence="2">
    <location>
        <begin position="804"/>
        <end position="990"/>
    </location>
</feature>
<feature type="region of interest" description="Disordered" evidence="2">
    <location>
        <begin position="603"/>
        <end position="771"/>
    </location>
</feature>
<feature type="compositionally biased region" description="Acidic residues" evidence="2">
    <location>
        <begin position="809"/>
        <end position="818"/>
    </location>
</feature>
<feature type="compositionally biased region" description="Low complexity" evidence="2">
    <location>
        <begin position="1019"/>
        <end position="1045"/>
    </location>
</feature>
<keyword evidence="1" id="KW-0175">Coiled coil</keyword>
<proteinExistence type="predicted"/>
<evidence type="ECO:0000313" key="4">
    <source>
        <dbReference type="Proteomes" id="UP000028045"/>
    </source>
</evidence>
<evidence type="ECO:0000256" key="1">
    <source>
        <dbReference type="SAM" id="Coils"/>
    </source>
</evidence>